<dbReference type="AlphaFoldDB" id="A0A1J5Q1U6"/>
<evidence type="ECO:0000256" key="1">
    <source>
        <dbReference type="SAM" id="MobiDB-lite"/>
    </source>
</evidence>
<protein>
    <submittedName>
        <fullName evidence="2">Uncharacterized protein</fullName>
    </submittedName>
</protein>
<organism evidence="2">
    <name type="scientific">mine drainage metagenome</name>
    <dbReference type="NCBI Taxonomy" id="410659"/>
    <lineage>
        <taxon>unclassified sequences</taxon>
        <taxon>metagenomes</taxon>
        <taxon>ecological metagenomes</taxon>
    </lineage>
</organism>
<evidence type="ECO:0000313" key="2">
    <source>
        <dbReference type="EMBL" id="OIQ69837.1"/>
    </source>
</evidence>
<accession>A0A1J5Q1U6</accession>
<reference evidence="2" key="1">
    <citation type="submission" date="2016-10" db="EMBL/GenBank/DDBJ databases">
        <title>Sequence of Gallionella enrichment culture.</title>
        <authorList>
            <person name="Poehlein A."/>
            <person name="Muehling M."/>
            <person name="Daniel R."/>
        </authorList>
    </citation>
    <scope>NUCLEOTIDE SEQUENCE</scope>
</reference>
<comment type="caution">
    <text evidence="2">The sequence shown here is derived from an EMBL/GenBank/DDBJ whole genome shotgun (WGS) entry which is preliminary data.</text>
</comment>
<sequence>MPVAAAPLRQRLEGGPGIGGRLGGKPQTEIKLDQEEMHLGMGWQLLEAPEQGGPGRLRVPVLLFQLRQREIGGAVSRPCLQHPEEMFPRFLGAPHDPQAQREAFEGQRVVSLNPQDRLEAGDGILVAVQPLEGHAQNGVHAERRARHEADVGQPRPHGGFILARRVGLDQQVELALLVQGMGRDILLGQGQVAVQFLPLPRIVQLPIVVHHHIEGPHGQLALQEVGDHQLVDAPLVAQIREAPEQAHVEGIPVVGELGAFRVVAGVREGHLVEQQPVCGLRIVPADEVVGLAALLGDGLPDFGMVQGVHSFVGIEHQHPVPGAEAQAFVAGGGEIPRPWKMAETGAEGFGQGHGAIRGTGIHHHHLIHEGLHRGQAMAQVLLLVFHDHGQGQGGHGSILGGGPGPGQKKIKGLWGPGRRKEVIGDSP</sequence>
<gene>
    <name evidence="2" type="ORF">GALL_485580</name>
</gene>
<proteinExistence type="predicted"/>
<feature type="compositionally biased region" description="Gly residues" evidence="1">
    <location>
        <begin position="392"/>
        <end position="405"/>
    </location>
</feature>
<feature type="compositionally biased region" description="Basic and acidic residues" evidence="1">
    <location>
        <begin position="418"/>
        <end position="427"/>
    </location>
</feature>
<name>A0A1J5Q1U6_9ZZZZ</name>
<dbReference type="EMBL" id="MLJW01004506">
    <property type="protein sequence ID" value="OIQ69837.1"/>
    <property type="molecule type" value="Genomic_DNA"/>
</dbReference>
<feature type="region of interest" description="Disordered" evidence="1">
    <location>
        <begin position="392"/>
        <end position="427"/>
    </location>
</feature>